<dbReference type="InterPro" id="IPR004634">
    <property type="entry name" value="Pept_S49_pIV"/>
</dbReference>
<evidence type="ECO:0000259" key="9">
    <source>
        <dbReference type="Pfam" id="PF01343"/>
    </source>
</evidence>
<dbReference type="InterPro" id="IPR029045">
    <property type="entry name" value="ClpP/crotonase-like_dom_sf"/>
</dbReference>
<organism evidence="10 11">
    <name type="scientific">Vibrio mediterranei</name>
    <dbReference type="NCBI Taxonomy" id="689"/>
    <lineage>
        <taxon>Bacteria</taxon>
        <taxon>Pseudomonadati</taxon>
        <taxon>Pseudomonadota</taxon>
        <taxon>Gammaproteobacteria</taxon>
        <taxon>Vibrionales</taxon>
        <taxon>Vibrionaceae</taxon>
        <taxon>Vibrio</taxon>
    </lineage>
</organism>
<evidence type="ECO:0000313" key="10">
    <source>
        <dbReference type="EMBL" id="AYV20520.1"/>
    </source>
</evidence>
<feature type="domain" description="Peptidase S49" evidence="9">
    <location>
        <begin position="138"/>
        <end position="288"/>
    </location>
</feature>
<sequence>MKKVFRFIGLIFKGFWKVINFTRLAIINLLFFAVIAMIYFAFTQVEPAPATVKKESALVLNISGPIVEQSSYVNPMDSVTGSLFGRDLPKENVLFDIVDSIRHASTDDSVKGLVLSLRDMPETSLTKLRYIAKALNEFKATGKPIYAYGAFYNQSQYYLASYADKVYLAPDGAVLIKGYSAYSMYYKTLLEKLDVTTHVFRVGTYKSAVEPFLRDDMSDAAKESATRWVSQLWGAYVDDVASNRQIETSVLTPTMDEFLKELEAADGDLAALSKQLGLVDELVTKQQVNQAMVEAFGSDGDGGFNAVGYYEYLASMPYDLPKQPDNQVAVIVASGTIMDGEQPRGTVGGDTTAALLKQAREDDSVKSVVLRVDSPGGSAFASEVIRNEVQALRDAGKPVVVSMSSVAASGGYWISMNANKIMAQPTTITGSIGIFSVVTTFEKGLNNIGINTDGVGTSPFSGVGVTTGISEGASKAFQMGIENGYKRFITLVANNRNMSVTDVDSVAQGRVWTGKDALERGLVDQIGDFDDAVALAAELGGMEKYDIYWVEEPLSPAQQFVQDIMQQVKVSLGLDISAWVPQSLLPVATQLQQQASLLESFNDPKGQYVLCLTCNIQ</sequence>
<evidence type="ECO:0000256" key="1">
    <source>
        <dbReference type="ARBA" id="ARBA00004370"/>
    </source>
</evidence>
<keyword evidence="8" id="KW-1133">Transmembrane helix</keyword>
<evidence type="ECO:0000256" key="4">
    <source>
        <dbReference type="ARBA" id="ARBA00022801"/>
    </source>
</evidence>
<keyword evidence="8" id="KW-0812">Transmembrane</keyword>
<dbReference type="PANTHER" id="PTHR33209:SF1">
    <property type="entry name" value="PEPTIDASE S49 DOMAIN-CONTAINING PROTEIN"/>
    <property type="match status" value="1"/>
</dbReference>
<evidence type="ECO:0000256" key="8">
    <source>
        <dbReference type="SAM" id="Phobius"/>
    </source>
</evidence>
<dbReference type="Proteomes" id="UP000279760">
    <property type="component" value="Chromosome 1"/>
</dbReference>
<dbReference type="InterPro" id="IPR047217">
    <property type="entry name" value="S49_SppA_67K_type_N"/>
</dbReference>
<proteinExistence type="inferred from homology"/>
<keyword evidence="3" id="KW-0645">Protease</keyword>
<evidence type="ECO:0000256" key="5">
    <source>
        <dbReference type="ARBA" id="ARBA00022825"/>
    </source>
</evidence>
<feature type="active site" description="Nucleophile" evidence="7">
    <location>
        <position position="409"/>
    </location>
</feature>
<feature type="active site" description="Proton donor/acceptor" evidence="7">
    <location>
        <position position="206"/>
    </location>
</feature>
<dbReference type="GO" id="GO:0016020">
    <property type="term" value="C:membrane"/>
    <property type="evidence" value="ECO:0007669"/>
    <property type="project" value="UniProtKB-SubCell"/>
</dbReference>
<dbReference type="Gene3D" id="3.90.226.10">
    <property type="entry name" value="2-enoyl-CoA Hydratase, Chain A, domain 1"/>
    <property type="match status" value="3"/>
</dbReference>
<name>A0A3G4V6Z8_9VIBR</name>
<evidence type="ECO:0000313" key="11">
    <source>
        <dbReference type="Proteomes" id="UP000279760"/>
    </source>
</evidence>
<dbReference type="InterPro" id="IPR002142">
    <property type="entry name" value="Peptidase_S49"/>
</dbReference>
<dbReference type="NCBIfam" id="TIGR00706">
    <property type="entry name" value="SppA_dom"/>
    <property type="match status" value="1"/>
</dbReference>
<feature type="domain" description="Peptidase S49" evidence="9">
    <location>
        <begin position="392"/>
        <end position="540"/>
    </location>
</feature>
<dbReference type="InterPro" id="IPR004635">
    <property type="entry name" value="Pept_S49_SppA"/>
</dbReference>
<evidence type="ECO:0000256" key="3">
    <source>
        <dbReference type="ARBA" id="ARBA00022670"/>
    </source>
</evidence>
<dbReference type="AlphaFoldDB" id="A0A3G4V6Z8"/>
<protein>
    <submittedName>
        <fullName evidence="10">Signal peptide peptidase SppA</fullName>
    </submittedName>
</protein>
<dbReference type="InterPro" id="IPR047272">
    <property type="entry name" value="S49_SppA_C"/>
</dbReference>
<dbReference type="NCBIfam" id="TIGR00705">
    <property type="entry name" value="SppA_67K"/>
    <property type="match status" value="1"/>
</dbReference>
<keyword evidence="4" id="KW-0378">Hydrolase</keyword>
<evidence type="ECO:0000256" key="7">
    <source>
        <dbReference type="PIRSR" id="PIRSR001217-1"/>
    </source>
</evidence>
<accession>A0A3G4V6Z8</accession>
<dbReference type="PANTHER" id="PTHR33209">
    <property type="entry name" value="PROTEASE 4"/>
    <property type="match status" value="1"/>
</dbReference>
<evidence type="ECO:0000256" key="6">
    <source>
        <dbReference type="ARBA" id="ARBA00023136"/>
    </source>
</evidence>
<dbReference type="GO" id="GO:0008236">
    <property type="term" value="F:serine-type peptidase activity"/>
    <property type="evidence" value="ECO:0007669"/>
    <property type="project" value="UniProtKB-KW"/>
</dbReference>
<keyword evidence="5" id="KW-0720">Serine protease</keyword>
<dbReference type="EMBL" id="CP033577">
    <property type="protein sequence ID" value="AYV20520.1"/>
    <property type="molecule type" value="Genomic_DNA"/>
</dbReference>
<dbReference type="SUPFAM" id="SSF52096">
    <property type="entry name" value="ClpP/crotonase"/>
    <property type="match status" value="2"/>
</dbReference>
<comment type="subcellular location">
    <subcellularLocation>
        <location evidence="1">Membrane</location>
    </subcellularLocation>
</comment>
<dbReference type="RefSeq" id="WP_124941182.1">
    <property type="nucleotide sequence ID" value="NZ_CP033577.1"/>
</dbReference>
<evidence type="ECO:0000256" key="2">
    <source>
        <dbReference type="ARBA" id="ARBA00008683"/>
    </source>
</evidence>
<dbReference type="Pfam" id="PF01343">
    <property type="entry name" value="Peptidase_S49"/>
    <property type="match status" value="2"/>
</dbReference>
<dbReference type="CDD" id="cd07018">
    <property type="entry name" value="S49_SppA_67K_type"/>
    <property type="match status" value="1"/>
</dbReference>
<dbReference type="GO" id="GO:0006465">
    <property type="term" value="P:signal peptide processing"/>
    <property type="evidence" value="ECO:0007669"/>
    <property type="project" value="InterPro"/>
</dbReference>
<gene>
    <name evidence="10" type="primary">sppA</name>
    <name evidence="10" type="ORF">ECB94_04020</name>
</gene>
<comment type="similarity">
    <text evidence="2">Belongs to the peptidase S49 family.</text>
</comment>
<reference evidence="10 11" key="1">
    <citation type="submission" date="2018-11" db="EMBL/GenBank/DDBJ databases">
        <title>Complete Genome Sequence of Vbrio mediterranei 117-T6: a Potential Pathogen Bacteria Isolated from the Conchocelis of Pyropia.</title>
        <authorList>
            <person name="Liu Q."/>
        </authorList>
    </citation>
    <scope>NUCLEOTIDE SEQUENCE [LARGE SCALE GENOMIC DNA]</scope>
    <source>
        <strain evidence="10 11">117-T6</strain>
    </source>
</reference>
<dbReference type="Gene3D" id="6.20.330.10">
    <property type="match status" value="1"/>
</dbReference>
<keyword evidence="6 8" id="KW-0472">Membrane</keyword>
<dbReference type="CDD" id="cd07023">
    <property type="entry name" value="S49_Sppa_N_C"/>
    <property type="match status" value="1"/>
</dbReference>
<dbReference type="PIRSF" id="PIRSF001217">
    <property type="entry name" value="Protease_4_SppA"/>
    <property type="match status" value="1"/>
</dbReference>
<feature type="transmembrane region" description="Helical" evidence="8">
    <location>
        <begin position="21"/>
        <end position="42"/>
    </location>
</feature>